<dbReference type="GO" id="GO:0005634">
    <property type="term" value="C:nucleus"/>
    <property type="evidence" value="ECO:0007669"/>
    <property type="project" value="UniProtKB-SubCell"/>
</dbReference>
<name>A0A0D2V7C9_GOSRA</name>
<evidence type="ECO:0000256" key="5">
    <source>
        <dbReference type="ARBA" id="ARBA00023242"/>
    </source>
</evidence>
<accession>A0A0D2V7C9</accession>
<reference evidence="6 7" key="1">
    <citation type="journal article" date="2012" name="Nature">
        <title>Repeated polyploidization of Gossypium genomes and the evolution of spinnable cotton fibres.</title>
        <authorList>
            <person name="Paterson A.H."/>
            <person name="Wendel J.F."/>
            <person name="Gundlach H."/>
            <person name="Guo H."/>
            <person name="Jenkins J."/>
            <person name="Jin D."/>
            <person name="Llewellyn D."/>
            <person name="Showmaker K.C."/>
            <person name="Shu S."/>
            <person name="Udall J."/>
            <person name="Yoo M.J."/>
            <person name="Byers R."/>
            <person name="Chen W."/>
            <person name="Doron-Faigenboim A."/>
            <person name="Duke M.V."/>
            <person name="Gong L."/>
            <person name="Grimwood J."/>
            <person name="Grover C."/>
            <person name="Grupp K."/>
            <person name="Hu G."/>
            <person name="Lee T.H."/>
            <person name="Li J."/>
            <person name="Lin L."/>
            <person name="Liu T."/>
            <person name="Marler B.S."/>
            <person name="Page J.T."/>
            <person name="Roberts A.W."/>
            <person name="Romanel E."/>
            <person name="Sanders W.S."/>
            <person name="Szadkowski E."/>
            <person name="Tan X."/>
            <person name="Tang H."/>
            <person name="Xu C."/>
            <person name="Wang J."/>
            <person name="Wang Z."/>
            <person name="Zhang D."/>
            <person name="Zhang L."/>
            <person name="Ashrafi H."/>
            <person name="Bedon F."/>
            <person name="Bowers J.E."/>
            <person name="Brubaker C.L."/>
            <person name="Chee P.W."/>
            <person name="Das S."/>
            <person name="Gingle A.R."/>
            <person name="Haigler C.H."/>
            <person name="Harker D."/>
            <person name="Hoffmann L.V."/>
            <person name="Hovav R."/>
            <person name="Jones D.C."/>
            <person name="Lemke C."/>
            <person name="Mansoor S."/>
            <person name="ur Rahman M."/>
            <person name="Rainville L.N."/>
            <person name="Rambani A."/>
            <person name="Reddy U.K."/>
            <person name="Rong J.K."/>
            <person name="Saranga Y."/>
            <person name="Scheffler B.E."/>
            <person name="Scheffler J.A."/>
            <person name="Stelly D.M."/>
            <person name="Triplett B.A."/>
            <person name="Van Deynze A."/>
            <person name="Vaslin M.F."/>
            <person name="Waghmare V.N."/>
            <person name="Walford S.A."/>
            <person name="Wright R.J."/>
            <person name="Zaki E.A."/>
            <person name="Zhang T."/>
            <person name="Dennis E.S."/>
            <person name="Mayer K.F."/>
            <person name="Peterson D.G."/>
            <person name="Rokhsar D.S."/>
            <person name="Wang X."/>
            <person name="Schmutz J."/>
        </authorList>
    </citation>
    <scope>NUCLEOTIDE SEQUENCE [LARGE SCALE GENOMIC DNA]</scope>
</reference>
<dbReference type="GO" id="GO:0003677">
    <property type="term" value="F:DNA binding"/>
    <property type="evidence" value="ECO:0007669"/>
    <property type="project" value="UniProtKB-KW"/>
</dbReference>
<dbReference type="SUPFAM" id="SSF101936">
    <property type="entry name" value="DNA-binding pseudobarrel domain"/>
    <property type="match status" value="1"/>
</dbReference>
<dbReference type="InterPro" id="IPR015300">
    <property type="entry name" value="DNA-bd_pseudobarrel_sf"/>
</dbReference>
<organism evidence="6 7">
    <name type="scientific">Gossypium raimondii</name>
    <name type="common">Peruvian cotton</name>
    <name type="synonym">Gossypium klotzschianum subsp. raimondii</name>
    <dbReference type="NCBI Taxonomy" id="29730"/>
    <lineage>
        <taxon>Eukaryota</taxon>
        <taxon>Viridiplantae</taxon>
        <taxon>Streptophyta</taxon>
        <taxon>Embryophyta</taxon>
        <taxon>Tracheophyta</taxon>
        <taxon>Spermatophyta</taxon>
        <taxon>Magnoliopsida</taxon>
        <taxon>eudicotyledons</taxon>
        <taxon>Gunneridae</taxon>
        <taxon>Pentapetalae</taxon>
        <taxon>rosids</taxon>
        <taxon>malvids</taxon>
        <taxon>Malvales</taxon>
        <taxon>Malvaceae</taxon>
        <taxon>Malvoideae</taxon>
        <taxon>Gossypium</taxon>
    </lineage>
</organism>
<keyword evidence="3" id="KW-0238">DNA-binding</keyword>
<protein>
    <recommendedName>
        <fullName evidence="8">TF-B3 domain-containing protein</fullName>
    </recommendedName>
</protein>
<evidence type="ECO:0000256" key="1">
    <source>
        <dbReference type="ARBA" id="ARBA00004123"/>
    </source>
</evidence>
<comment type="subcellular location">
    <subcellularLocation>
        <location evidence="1">Nucleus</location>
    </subcellularLocation>
</comment>
<evidence type="ECO:0000313" key="7">
    <source>
        <dbReference type="Proteomes" id="UP000032304"/>
    </source>
</evidence>
<dbReference type="InterPro" id="IPR003340">
    <property type="entry name" value="B3_DNA-bd"/>
</dbReference>
<dbReference type="CDD" id="cd10017">
    <property type="entry name" value="B3_DNA"/>
    <property type="match status" value="1"/>
</dbReference>
<proteinExistence type="predicted"/>
<evidence type="ECO:0000313" key="6">
    <source>
        <dbReference type="EMBL" id="KJB77934.1"/>
    </source>
</evidence>
<keyword evidence="7" id="KW-1185">Reference proteome</keyword>
<dbReference type="Gramene" id="KJB77934">
    <property type="protein sequence ID" value="KJB77934"/>
    <property type="gene ID" value="B456_012G168400"/>
</dbReference>
<keyword evidence="4" id="KW-0804">Transcription</keyword>
<dbReference type="OMA" id="GHQKAIF"/>
<keyword evidence="5" id="KW-0539">Nucleus</keyword>
<dbReference type="AlphaFoldDB" id="A0A0D2V7C9"/>
<sequence length="198" mass="22325">MESRSRMVFSKPLTDTDIKQRLAIPSKTLAYLPNFDGSNGVRINIMYGTKIWPIDCTVRRKGHQKAIFSGRLWRAFIMSNELKVGDRISLYKVQGEDGCSHFKFEAEKQPASASNQYGTTVRIFGFNISDEATEMKFMKEREIDFFKGGAIAMSAYSSGTTTRSHAGGDTRHKIMTDHHHGLSLDLNLRPPSRNCHAC</sequence>
<keyword evidence="2" id="KW-0805">Transcription regulation</keyword>
<evidence type="ECO:0008006" key="8">
    <source>
        <dbReference type="Google" id="ProtNLM"/>
    </source>
</evidence>
<dbReference type="Gene3D" id="2.40.330.10">
    <property type="entry name" value="DNA-binding pseudobarrel domain"/>
    <property type="match status" value="1"/>
</dbReference>
<gene>
    <name evidence="6" type="ORF">B456_012G168400</name>
</gene>
<evidence type="ECO:0000256" key="2">
    <source>
        <dbReference type="ARBA" id="ARBA00023015"/>
    </source>
</evidence>
<dbReference type="Proteomes" id="UP000032304">
    <property type="component" value="Chromosome 12"/>
</dbReference>
<dbReference type="EMBL" id="CM001751">
    <property type="protein sequence ID" value="KJB77934.1"/>
    <property type="molecule type" value="Genomic_DNA"/>
</dbReference>
<evidence type="ECO:0000256" key="3">
    <source>
        <dbReference type="ARBA" id="ARBA00023125"/>
    </source>
</evidence>
<evidence type="ECO:0000256" key="4">
    <source>
        <dbReference type="ARBA" id="ARBA00023163"/>
    </source>
</evidence>